<evidence type="ECO:0000313" key="3">
    <source>
        <dbReference type="Proteomes" id="UP001627154"/>
    </source>
</evidence>
<accession>A0ABD2WGI6</accession>
<name>A0ABD2WGI6_9HYME</name>
<sequence length="217" mass="23566">MKGVSSFAAVAGICVLFLYVAPSEACDEECSFELIKDEVVKILAKNHPGMLEVPVVKGTKKVFGIPITYAMQNGALADLRGFKKNSNVLVRRGARMSQIKLQMTVQNTRARFTHARGTVFGISVDVNNPKATVGVITLSLAIRLDESAGGCRVKFNQVKTHVQDLKLQTKPPLPQLVVDQVNSLVDEVLGETISEVLNANSNQSCDPFKSILANMTH</sequence>
<organism evidence="2 3">
    <name type="scientific">Trichogramma kaykai</name>
    <dbReference type="NCBI Taxonomy" id="54128"/>
    <lineage>
        <taxon>Eukaryota</taxon>
        <taxon>Metazoa</taxon>
        <taxon>Ecdysozoa</taxon>
        <taxon>Arthropoda</taxon>
        <taxon>Hexapoda</taxon>
        <taxon>Insecta</taxon>
        <taxon>Pterygota</taxon>
        <taxon>Neoptera</taxon>
        <taxon>Endopterygota</taxon>
        <taxon>Hymenoptera</taxon>
        <taxon>Apocrita</taxon>
        <taxon>Proctotrupomorpha</taxon>
        <taxon>Chalcidoidea</taxon>
        <taxon>Trichogrammatidae</taxon>
        <taxon>Trichogramma</taxon>
    </lineage>
</organism>
<evidence type="ECO:0000313" key="2">
    <source>
        <dbReference type="EMBL" id="KAL3391998.1"/>
    </source>
</evidence>
<proteinExistence type="predicted"/>
<evidence type="ECO:0000256" key="1">
    <source>
        <dbReference type="SAM" id="SignalP"/>
    </source>
</evidence>
<dbReference type="EMBL" id="JBJJXI010000107">
    <property type="protein sequence ID" value="KAL3391998.1"/>
    <property type="molecule type" value="Genomic_DNA"/>
</dbReference>
<dbReference type="Proteomes" id="UP001627154">
    <property type="component" value="Unassembled WGS sequence"/>
</dbReference>
<dbReference type="AlphaFoldDB" id="A0ABD2WGI6"/>
<keyword evidence="1" id="KW-0732">Signal</keyword>
<feature type="chain" id="PRO_5044816973" evidence="1">
    <location>
        <begin position="26"/>
        <end position="217"/>
    </location>
</feature>
<gene>
    <name evidence="2" type="ORF">TKK_013328</name>
</gene>
<comment type="caution">
    <text evidence="2">The sequence shown here is derived from an EMBL/GenBank/DDBJ whole genome shotgun (WGS) entry which is preliminary data.</text>
</comment>
<feature type="signal peptide" evidence="1">
    <location>
        <begin position="1"/>
        <end position="25"/>
    </location>
</feature>
<reference evidence="2 3" key="1">
    <citation type="journal article" date="2024" name="bioRxiv">
        <title>A reference genome for Trichogramma kaykai: A tiny desert-dwelling parasitoid wasp with competing sex-ratio distorters.</title>
        <authorList>
            <person name="Culotta J."/>
            <person name="Lindsey A.R."/>
        </authorList>
    </citation>
    <scope>NUCLEOTIDE SEQUENCE [LARGE SCALE GENOMIC DNA]</scope>
    <source>
        <strain evidence="2 3">KSX58</strain>
    </source>
</reference>
<keyword evidence="3" id="KW-1185">Reference proteome</keyword>
<protein>
    <submittedName>
        <fullName evidence="2">Uncharacterized protein</fullName>
    </submittedName>
</protein>